<protein>
    <submittedName>
        <fullName evidence="2">Uncharacterized protein</fullName>
    </submittedName>
</protein>
<dbReference type="Proteomes" id="UP000434172">
    <property type="component" value="Unassembled WGS sequence"/>
</dbReference>
<sequence>MSRLQVLGRTRLDNAGKEPSDIQREDRSARNRGNHRIRHQSQRRRHAPSQQEQQREENLVLSALAAECGLQLKPRDFPHLAPVLRKELADQIRYMLKRAAHRGEIVNGIWTTPVVPSTEAVSSTINSLEPPSLSRNIANAQNEGIIIDLLTQRFRSVM</sequence>
<dbReference type="EMBL" id="WOWK01000244">
    <property type="protein sequence ID" value="KAF0315030.1"/>
    <property type="molecule type" value="Genomic_DNA"/>
</dbReference>
<feature type="compositionally biased region" description="Basic residues" evidence="1">
    <location>
        <begin position="30"/>
        <end position="47"/>
    </location>
</feature>
<evidence type="ECO:0000313" key="2">
    <source>
        <dbReference type="EMBL" id="KAF0315030.1"/>
    </source>
</evidence>
<evidence type="ECO:0000256" key="1">
    <source>
        <dbReference type="SAM" id="MobiDB-lite"/>
    </source>
</evidence>
<dbReference type="AlphaFoldDB" id="A0A8H3VV95"/>
<keyword evidence="3" id="KW-1185">Reference proteome</keyword>
<accession>A0A8H3VV95</accession>
<feature type="compositionally biased region" description="Basic and acidic residues" evidence="1">
    <location>
        <begin position="10"/>
        <end position="29"/>
    </location>
</feature>
<organism evidence="2 3">
    <name type="scientific">Colletotrichum asianum</name>
    <dbReference type="NCBI Taxonomy" id="702518"/>
    <lineage>
        <taxon>Eukaryota</taxon>
        <taxon>Fungi</taxon>
        <taxon>Dikarya</taxon>
        <taxon>Ascomycota</taxon>
        <taxon>Pezizomycotina</taxon>
        <taxon>Sordariomycetes</taxon>
        <taxon>Hypocreomycetidae</taxon>
        <taxon>Glomerellales</taxon>
        <taxon>Glomerellaceae</taxon>
        <taxon>Colletotrichum</taxon>
        <taxon>Colletotrichum gloeosporioides species complex</taxon>
    </lineage>
</organism>
<dbReference type="OrthoDB" id="10311345at2759"/>
<evidence type="ECO:0000313" key="3">
    <source>
        <dbReference type="Proteomes" id="UP000434172"/>
    </source>
</evidence>
<feature type="region of interest" description="Disordered" evidence="1">
    <location>
        <begin position="1"/>
        <end position="56"/>
    </location>
</feature>
<reference evidence="2 3" key="1">
    <citation type="submission" date="2019-12" db="EMBL/GenBank/DDBJ databases">
        <title>A genome sequence resource for the geographically widespread anthracnose pathogen Colletotrichum asianum.</title>
        <authorList>
            <person name="Meng Y."/>
        </authorList>
    </citation>
    <scope>NUCLEOTIDE SEQUENCE [LARGE SCALE GENOMIC DNA]</scope>
    <source>
        <strain evidence="2 3">ICMP 18580</strain>
    </source>
</reference>
<comment type="caution">
    <text evidence="2">The sequence shown here is derived from an EMBL/GenBank/DDBJ whole genome shotgun (WGS) entry which is preliminary data.</text>
</comment>
<name>A0A8H3VV95_9PEZI</name>
<proteinExistence type="predicted"/>
<gene>
    <name evidence="2" type="ORF">GQ607_017734</name>
</gene>